<dbReference type="SMART" id="SM00248">
    <property type="entry name" value="ANK"/>
    <property type="match status" value="2"/>
</dbReference>
<dbReference type="EMBL" id="EQ962656">
    <property type="protein sequence ID" value="EED17038.1"/>
    <property type="molecule type" value="Genomic_DNA"/>
</dbReference>
<dbReference type="PhylomeDB" id="B8MFP8"/>
<dbReference type="VEuPathDB" id="FungiDB:TSTA_020960"/>
<protein>
    <submittedName>
        <fullName evidence="4">Uncharacterized protein</fullName>
    </submittedName>
</protein>
<accession>B8MFP8</accession>
<evidence type="ECO:0000256" key="3">
    <source>
        <dbReference type="SAM" id="MobiDB-lite"/>
    </source>
</evidence>
<proteinExistence type="predicted"/>
<dbReference type="Pfam" id="PF12796">
    <property type="entry name" value="Ank_2"/>
    <property type="match status" value="1"/>
</dbReference>
<dbReference type="OrthoDB" id="20872at2759"/>
<keyword evidence="2" id="KW-0040">ANK repeat</keyword>
<keyword evidence="5" id="KW-1185">Reference proteome</keyword>
<dbReference type="HOGENOM" id="CLU_1403284_0_0_1"/>
<dbReference type="Gene3D" id="1.25.40.20">
    <property type="entry name" value="Ankyrin repeat-containing domain"/>
    <property type="match status" value="2"/>
</dbReference>
<dbReference type="InterPro" id="IPR036770">
    <property type="entry name" value="Ankyrin_rpt-contain_sf"/>
</dbReference>
<dbReference type="AlphaFoldDB" id="B8MFP8"/>
<organism evidence="4 5">
    <name type="scientific">Talaromyces stipitatus (strain ATCC 10500 / CBS 375.48 / QM 6759 / NRRL 1006)</name>
    <name type="common">Penicillium stipitatum</name>
    <dbReference type="NCBI Taxonomy" id="441959"/>
    <lineage>
        <taxon>Eukaryota</taxon>
        <taxon>Fungi</taxon>
        <taxon>Dikarya</taxon>
        <taxon>Ascomycota</taxon>
        <taxon>Pezizomycotina</taxon>
        <taxon>Eurotiomycetes</taxon>
        <taxon>Eurotiomycetidae</taxon>
        <taxon>Eurotiales</taxon>
        <taxon>Trichocomaceae</taxon>
        <taxon>Talaromyces</taxon>
        <taxon>Talaromyces sect. Talaromyces</taxon>
    </lineage>
</organism>
<dbReference type="InterPro" id="IPR002110">
    <property type="entry name" value="Ankyrin_rpt"/>
</dbReference>
<reference evidence="5" key="1">
    <citation type="journal article" date="2015" name="Genome Announc.">
        <title>Genome sequence of the AIDS-associated pathogen Penicillium marneffei (ATCC18224) and its near taxonomic relative Talaromyces stipitatus (ATCC10500).</title>
        <authorList>
            <person name="Nierman W.C."/>
            <person name="Fedorova-Abrams N.D."/>
            <person name="Andrianopoulos A."/>
        </authorList>
    </citation>
    <scope>NUCLEOTIDE SEQUENCE [LARGE SCALE GENOMIC DNA]</scope>
    <source>
        <strain evidence="5">ATCC 10500 / CBS 375.48 / QM 6759 / NRRL 1006</strain>
    </source>
</reference>
<dbReference type="RefSeq" id="XP_002484272.1">
    <property type="nucleotide sequence ID" value="XM_002484227.1"/>
</dbReference>
<dbReference type="SUPFAM" id="SSF48403">
    <property type="entry name" value="Ankyrin repeat"/>
    <property type="match status" value="1"/>
</dbReference>
<keyword evidence="1" id="KW-0677">Repeat</keyword>
<feature type="region of interest" description="Disordered" evidence="3">
    <location>
        <begin position="35"/>
        <end position="68"/>
    </location>
</feature>
<feature type="compositionally biased region" description="Basic and acidic residues" evidence="3">
    <location>
        <begin position="55"/>
        <end position="68"/>
    </location>
</feature>
<gene>
    <name evidence="4" type="ORF">TSTA_020960</name>
</gene>
<dbReference type="STRING" id="441959.B8MFP8"/>
<dbReference type="InParanoid" id="B8MFP8"/>
<name>B8MFP8_TALSN</name>
<evidence type="ECO:0000256" key="2">
    <source>
        <dbReference type="ARBA" id="ARBA00023043"/>
    </source>
</evidence>
<dbReference type="Proteomes" id="UP000001745">
    <property type="component" value="Unassembled WGS sequence"/>
</dbReference>
<evidence type="ECO:0000313" key="4">
    <source>
        <dbReference type="EMBL" id="EED17038.1"/>
    </source>
</evidence>
<dbReference type="PANTHER" id="PTHR24134">
    <property type="entry name" value="ANKYRIN REPEAT-CONTAINING PROTEIN DDB_G0279043"/>
    <property type="match status" value="1"/>
</dbReference>
<sequence>MDGLTIDLDKLRKANSDYYGENIWRLLIVSGSSGESESDSDEENFWRQGQSQSDLSERNNSKNDDEWDKGTEHCVEVLSLLLENCNHDISVNAKDKQGLPALHIGSIARDSAIVEKLLNDVRDIEFNAKNSYVWTPLHKAAFYRYRIETVKALRENGRNIDWSLKDGKQRTAVELANGHGLLKNNLVEHEKFAE</sequence>
<evidence type="ECO:0000313" key="5">
    <source>
        <dbReference type="Proteomes" id="UP000001745"/>
    </source>
</evidence>
<dbReference type="PANTHER" id="PTHR24134:SF9">
    <property type="entry name" value="ANKYRIN REPEAT AND SOCS BOX PROTEIN 8"/>
    <property type="match status" value="1"/>
</dbReference>
<dbReference type="GeneID" id="8109356"/>
<evidence type="ECO:0000256" key="1">
    <source>
        <dbReference type="ARBA" id="ARBA00022737"/>
    </source>
</evidence>